<dbReference type="Pfam" id="PF01068">
    <property type="entry name" value="DNA_ligase_A_M"/>
    <property type="match status" value="1"/>
</dbReference>
<evidence type="ECO:0000256" key="2">
    <source>
        <dbReference type="ARBA" id="ARBA00012727"/>
    </source>
</evidence>
<organism evidence="6 7">
    <name type="scientific">Dendrosporobacter quercicolus</name>
    <dbReference type="NCBI Taxonomy" id="146817"/>
    <lineage>
        <taxon>Bacteria</taxon>
        <taxon>Bacillati</taxon>
        <taxon>Bacillota</taxon>
        <taxon>Negativicutes</taxon>
        <taxon>Selenomonadales</taxon>
        <taxon>Sporomusaceae</taxon>
        <taxon>Dendrosporobacter</taxon>
    </lineage>
</organism>
<dbReference type="Gene3D" id="3.30.470.30">
    <property type="entry name" value="DNA ligase/mRNA capping enzyme"/>
    <property type="match status" value="1"/>
</dbReference>
<accession>A0A1G9ZC86</accession>
<dbReference type="Gene3D" id="3.30.1490.70">
    <property type="match status" value="1"/>
</dbReference>
<dbReference type="EMBL" id="FNHB01000014">
    <property type="protein sequence ID" value="SDN18874.1"/>
    <property type="molecule type" value="Genomic_DNA"/>
</dbReference>
<dbReference type="RefSeq" id="WP_245698217.1">
    <property type="nucleotide sequence ID" value="NZ_FNHB01000014.1"/>
</dbReference>
<evidence type="ECO:0000256" key="3">
    <source>
        <dbReference type="ARBA" id="ARBA00022598"/>
    </source>
</evidence>
<dbReference type="AlphaFoldDB" id="A0A1G9ZC86"/>
<evidence type="ECO:0000259" key="5">
    <source>
        <dbReference type="PROSITE" id="PS50160"/>
    </source>
</evidence>
<dbReference type="GO" id="GO:0006281">
    <property type="term" value="P:DNA repair"/>
    <property type="evidence" value="ECO:0007669"/>
    <property type="project" value="InterPro"/>
</dbReference>
<dbReference type="CDD" id="cd07971">
    <property type="entry name" value="OBF_DNA_ligase_LigD"/>
    <property type="match status" value="1"/>
</dbReference>
<evidence type="ECO:0000313" key="7">
    <source>
        <dbReference type="Proteomes" id="UP000214880"/>
    </source>
</evidence>
<keyword evidence="7" id="KW-1185">Reference proteome</keyword>
<dbReference type="GO" id="GO:0003910">
    <property type="term" value="F:DNA ligase (ATP) activity"/>
    <property type="evidence" value="ECO:0007669"/>
    <property type="project" value="UniProtKB-EC"/>
</dbReference>
<protein>
    <recommendedName>
        <fullName evidence="2">DNA ligase (ATP)</fullName>
        <ecNumber evidence="2">6.5.1.1</ecNumber>
    </recommendedName>
</protein>
<evidence type="ECO:0000313" key="6">
    <source>
        <dbReference type="EMBL" id="SDN18874.1"/>
    </source>
</evidence>
<dbReference type="InterPro" id="IPR012340">
    <property type="entry name" value="NA-bd_OB-fold"/>
</dbReference>
<reference evidence="6 7" key="1">
    <citation type="submission" date="2016-10" db="EMBL/GenBank/DDBJ databases">
        <authorList>
            <person name="de Groot N.N."/>
        </authorList>
    </citation>
    <scope>NUCLEOTIDE SEQUENCE [LARGE SCALE GENOMIC DNA]</scope>
    <source>
        <strain evidence="6 7">DSM 1736</strain>
    </source>
</reference>
<name>A0A1G9ZC86_9FIRM</name>
<dbReference type="InterPro" id="IPR014146">
    <property type="entry name" value="LigD_ligase_dom"/>
</dbReference>
<dbReference type="Proteomes" id="UP000214880">
    <property type="component" value="Unassembled WGS sequence"/>
</dbReference>
<dbReference type="PANTHER" id="PTHR45674:SF4">
    <property type="entry name" value="DNA LIGASE 1"/>
    <property type="match status" value="1"/>
</dbReference>
<evidence type="ECO:0000256" key="1">
    <source>
        <dbReference type="ARBA" id="ARBA00007572"/>
    </source>
</evidence>
<dbReference type="GO" id="GO:0005524">
    <property type="term" value="F:ATP binding"/>
    <property type="evidence" value="ECO:0007669"/>
    <property type="project" value="InterPro"/>
</dbReference>
<gene>
    <name evidence="6" type="ORF">SAMN04488502_1146</name>
</gene>
<evidence type="ECO:0000256" key="4">
    <source>
        <dbReference type="ARBA" id="ARBA00034003"/>
    </source>
</evidence>
<dbReference type="PROSITE" id="PS50160">
    <property type="entry name" value="DNA_LIGASE_A3"/>
    <property type="match status" value="1"/>
</dbReference>
<dbReference type="SUPFAM" id="SSF56091">
    <property type="entry name" value="DNA ligase/mRNA capping enzyme, catalytic domain"/>
    <property type="match status" value="1"/>
</dbReference>
<dbReference type="SUPFAM" id="SSF50249">
    <property type="entry name" value="Nucleic acid-binding proteins"/>
    <property type="match status" value="1"/>
</dbReference>
<feature type="domain" description="ATP-dependent DNA ligase family profile" evidence="5">
    <location>
        <begin position="108"/>
        <end position="228"/>
    </location>
</feature>
<comment type="similarity">
    <text evidence="1">Belongs to the ATP-dependent DNA ligase family.</text>
</comment>
<dbReference type="Gene3D" id="2.40.50.140">
    <property type="entry name" value="Nucleic acid-binding proteins"/>
    <property type="match status" value="1"/>
</dbReference>
<dbReference type="Pfam" id="PF04679">
    <property type="entry name" value="DNA_ligase_A_C"/>
    <property type="match status" value="1"/>
</dbReference>
<keyword evidence="3" id="KW-0436">Ligase</keyword>
<dbReference type="InterPro" id="IPR012309">
    <property type="entry name" value="DNA_ligase_ATP-dep_C"/>
</dbReference>
<dbReference type="EC" id="6.5.1.1" evidence="2"/>
<dbReference type="InterPro" id="IPR012310">
    <property type="entry name" value="DNA_ligase_ATP-dep_cent"/>
</dbReference>
<dbReference type="GO" id="GO:0006310">
    <property type="term" value="P:DNA recombination"/>
    <property type="evidence" value="ECO:0007669"/>
    <property type="project" value="InterPro"/>
</dbReference>
<dbReference type="CDD" id="cd07906">
    <property type="entry name" value="Adenylation_DNA_ligase_LigD_LigC"/>
    <property type="match status" value="1"/>
</dbReference>
<dbReference type="PANTHER" id="PTHR45674">
    <property type="entry name" value="DNA LIGASE 1/3 FAMILY MEMBER"/>
    <property type="match status" value="1"/>
</dbReference>
<sequence>MMQLFKPMLAKAARLPADQENYSYEIKWDGIRAIAYLEKKQLKLFSRNQLDITAQYPELQQLALKHQQNSLILDGEIITFNAQGQPSFELLQKRMNLSSAKSIQQICQTVPVTYIIFDLLANDGRLLLEERYTERRAKLEKLRLSGLHWQTPAYQAGTGITMLKATKSLGLEGIIAKRLNSPYLPGKRSGDWLKIKHIAQQELVIGGWVEGQGKRTGTIGALLVGYYDPAPARNRQLNYAGKVGSGFSEDTLAMLKQTFRSLQRSTSPFAGPTPAGAIFIEPNLVGQFEFTEWTGNNTLRHPVFKGLRPDKDPRTVVREPAPT</sequence>
<dbReference type="NCBIfam" id="TIGR02779">
    <property type="entry name" value="NHEJ_ligase_lig"/>
    <property type="match status" value="1"/>
</dbReference>
<dbReference type="InterPro" id="IPR050191">
    <property type="entry name" value="ATP-dep_DNA_ligase"/>
</dbReference>
<proteinExistence type="inferred from homology"/>
<dbReference type="STRING" id="146817.SAMN04488502_1146"/>
<comment type="catalytic activity">
    <reaction evidence="4">
        <text>ATP + (deoxyribonucleotide)n-3'-hydroxyl + 5'-phospho-(deoxyribonucleotide)m = (deoxyribonucleotide)n+m + AMP + diphosphate.</text>
        <dbReference type="EC" id="6.5.1.1"/>
    </reaction>
</comment>